<evidence type="ECO:0000313" key="2">
    <source>
        <dbReference type="EMBL" id="PTQ93247.1"/>
    </source>
</evidence>
<reference evidence="2 3" key="1">
    <citation type="submission" date="2018-04" db="EMBL/GenBank/DDBJ databases">
        <title>Genomic Encyclopedia of Archaeal and Bacterial Type Strains, Phase II (KMG-II): from individual species to whole genera.</title>
        <authorList>
            <person name="Goeker M."/>
        </authorList>
    </citation>
    <scope>NUCLEOTIDE SEQUENCE [LARGE SCALE GENOMIC DNA]</scope>
    <source>
        <strain evidence="2 3">DSM 26809</strain>
    </source>
</reference>
<dbReference type="Proteomes" id="UP000244168">
    <property type="component" value="Unassembled WGS sequence"/>
</dbReference>
<keyword evidence="3" id="KW-1185">Reference proteome</keyword>
<comment type="caution">
    <text evidence="2">The sequence shown here is derived from an EMBL/GenBank/DDBJ whole genome shotgun (WGS) entry which is preliminary data.</text>
</comment>
<sequence length="167" mass="19044">MSNIEEKLWAYIDGTCTPQEHDEIAHQIVQDEQLRLQYEELLRLHQEFGQLELDEPPMAFTYNVMETIRAEAALKPLKASINARVIRFISVFFILTIVALLIIIVGSLGTSQSAPGNLPTLNISFQNTISQHLNGVFLKCFVLFDVVVALFLTDTWLRRRKRAVESV</sequence>
<evidence type="ECO:0000313" key="3">
    <source>
        <dbReference type="Proteomes" id="UP000244168"/>
    </source>
</evidence>
<keyword evidence="1" id="KW-1133">Transmembrane helix</keyword>
<dbReference type="AlphaFoldDB" id="A0A2T5J5S1"/>
<dbReference type="EMBL" id="QAOQ01000009">
    <property type="protein sequence ID" value="PTQ93247.1"/>
    <property type="molecule type" value="Genomic_DNA"/>
</dbReference>
<name>A0A2T5J5S1_9SPHI</name>
<dbReference type="OrthoDB" id="796197at2"/>
<keyword evidence="1" id="KW-0812">Transmembrane</keyword>
<proteinExistence type="predicted"/>
<organism evidence="2 3">
    <name type="scientific">Mucilaginibacter yixingensis</name>
    <dbReference type="NCBI Taxonomy" id="1295612"/>
    <lineage>
        <taxon>Bacteria</taxon>
        <taxon>Pseudomonadati</taxon>
        <taxon>Bacteroidota</taxon>
        <taxon>Sphingobacteriia</taxon>
        <taxon>Sphingobacteriales</taxon>
        <taxon>Sphingobacteriaceae</taxon>
        <taxon>Mucilaginibacter</taxon>
    </lineage>
</organism>
<gene>
    <name evidence="2" type="ORF">C8P68_109119</name>
</gene>
<feature type="transmembrane region" description="Helical" evidence="1">
    <location>
        <begin position="129"/>
        <end position="152"/>
    </location>
</feature>
<dbReference type="RefSeq" id="WP_107831123.1">
    <property type="nucleotide sequence ID" value="NZ_CP160205.1"/>
</dbReference>
<keyword evidence="1" id="KW-0472">Membrane</keyword>
<protein>
    <submittedName>
        <fullName evidence="2">Uncharacterized protein</fullName>
    </submittedName>
</protein>
<evidence type="ECO:0000256" key="1">
    <source>
        <dbReference type="SAM" id="Phobius"/>
    </source>
</evidence>
<feature type="transmembrane region" description="Helical" evidence="1">
    <location>
        <begin position="85"/>
        <end position="109"/>
    </location>
</feature>
<accession>A0A2T5J5S1</accession>